<dbReference type="EMBL" id="HBEM01028474">
    <property type="protein sequence ID" value="CAD8460499.1"/>
    <property type="molecule type" value="Transcribed_RNA"/>
</dbReference>
<protein>
    <submittedName>
        <fullName evidence="2">Uncharacterized protein</fullName>
    </submittedName>
</protein>
<name>A0A7S0DRJ9_9EUKA</name>
<evidence type="ECO:0000256" key="1">
    <source>
        <dbReference type="SAM" id="MobiDB-lite"/>
    </source>
</evidence>
<organism evidence="2">
    <name type="scientific">Amorphochlora amoebiformis</name>
    <dbReference type="NCBI Taxonomy" id="1561963"/>
    <lineage>
        <taxon>Eukaryota</taxon>
        <taxon>Sar</taxon>
        <taxon>Rhizaria</taxon>
        <taxon>Cercozoa</taxon>
        <taxon>Chlorarachniophyceae</taxon>
        <taxon>Amorphochlora</taxon>
    </lineage>
</organism>
<evidence type="ECO:0000313" key="2">
    <source>
        <dbReference type="EMBL" id="CAD8460499.1"/>
    </source>
</evidence>
<accession>A0A7S0DRJ9</accession>
<feature type="region of interest" description="Disordered" evidence="1">
    <location>
        <begin position="107"/>
        <end position="156"/>
    </location>
</feature>
<sequence length="175" mass="20325">MVQRAPRAQISAETQEEAKKILAQVFMPQFAMMFIEKQTIRKSLDQGLITTSEYKAKTNQIAEDFNYRYGKALREVSEELIRTGTYDRSKCKFGAILTMADLLDSSDDEKEEKNVTSTRRRPRHRFRVVDEHKPNRQKSFHSRDHRRESPLQQQSYNAAVMHSFSVDDSGGFIST</sequence>
<reference evidence="2" key="1">
    <citation type="submission" date="2021-01" db="EMBL/GenBank/DDBJ databases">
        <authorList>
            <person name="Corre E."/>
            <person name="Pelletier E."/>
            <person name="Niang G."/>
            <person name="Scheremetjew M."/>
            <person name="Finn R."/>
            <person name="Kale V."/>
            <person name="Holt S."/>
            <person name="Cochrane G."/>
            <person name="Meng A."/>
            <person name="Brown T."/>
            <person name="Cohen L."/>
        </authorList>
    </citation>
    <scope>NUCLEOTIDE SEQUENCE</scope>
    <source>
        <strain evidence="2">CCMP2058</strain>
    </source>
</reference>
<dbReference type="AlphaFoldDB" id="A0A7S0DRJ9"/>
<proteinExistence type="predicted"/>
<gene>
    <name evidence="2" type="ORF">LAMO00422_LOCUS19457</name>
</gene>